<comment type="caution">
    <text evidence="2">The sequence shown here is derived from an EMBL/GenBank/DDBJ whole genome shotgun (WGS) entry which is preliminary data.</text>
</comment>
<evidence type="ECO:0000313" key="3">
    <source>
        <dbReference type="Proteomes" id="UP000601435"/>
    </source>
</evidence>
<feature type="region of interest" description="Disordered" evidence="1">
    <location>
        <begin position="153"/>
        <end position="204"/>
    </location>
</feature>
<sequence>MCKAKSKRKDLEAPAWLVNEWTTGNKSGIARVLQEENFDKEKFFARMHVVITRKNSVKLLVEEQWCSRKTSASYEEKHMQEKDVTDPKEMPDVGSLQDLSKIENHANGAGKSPKKAAQENLVKIMDSIMAQISKLRSLMREMRLKYKDSEKPFESIYGMPQPHKPKSVATTQDCQHPRASHQVSREHLRPLPRGQAQVRDESRR</sequence>
<name>A0A812MYX8_9DINO</name>
<dbReference type="OrthoDB" id="447165at2759"/>
<evidence type="ECO:0000256" key="1">
    <source>
        <dbReference type="SAM" id="MobiDB-lite"/>
    </source>
</evidence>
<evidence type="ECO:0000313" key="2">
    <source>
        <dbReference type="EMBL" id="CAE7293260.1"/>
    </source>
</evidence>
<protein>
    <submittedName>
        <fullName evidence="2">Uncharacterized protein</fullName>
    </submittedName>
</protein>
<gene>
    <name evidence="2" type="ORF">SNEC2469_LOCUS7188</name>
</gene>
<organism evidence="2 3">
    <name type="scientific">Symbiodinium necroappetens</name>
    <dbReference type="NCBI Taxonomy" id="1628268"/>
    <lineage>
        <taxon>Eukaryota</taxon>
        <taxon>Sar</taxon>
        <taxon>Alveolata</taxon>
        <taxon>Dinophyceae</taxon>
        <taxon>Suessiales</taxon>
        <taxon>Symbiodiniaceae</taxon>
        <taxon>Symbiodinium</taxon>
    </lineage>
</organism>
<reference evidence="2" key="1">
    <citation type="submission" date="2021-02" db="EMBL/GenBank/DDBJ databases">
        <authorList>
            <person name="Dougan E. K."/>
            <person name="Rhodes N."/>
            <person name="Thang M."/>
            <person name="Chan C."/>
        </authorList>
    </citation>
    <scope>NUCLEOTIDE SEQUENCE</scope>
</reference>
<accession>A0A812MYX8</accession>
<dbReference type="AlphaFoldDB" id="A0A812MYX8"/>
<dbReference type="Proteomes" id="UP000601435">
    <property type="component" value="Unassembled WGS sequence"/>
</dbReference>
<keyword evidence="3" id="KW-1185">Reference proteome</keyword>
<proteinExistence type="predicted"/>
<dbReference type="EMBL" id="CAJNJA010012284">
    <property type="protein sequence ID" value="CAE7293260.1"/>
    <property type="molecule type" value="Genomic_DNA"/>
</dbReference>